<keyword evidence="3" id="KW-0539">Nucleus</keyword>
<protein>
    <submittedName>
        <fullName evidence="7">AATF-Che1 domain-containing protein</fullName>
    </submittedName>
</protein>
<dbReference type="EMBL" id="UXUI01007762">
    <property type="protein sequence ID" value="VDD89342.1"/>
    <property type="molecule type" value="Genomic_DNA"/>
</dbReference>
<evidence type="ECO:0000256" key="1">
    <source>
        <dbReference type="ARBA" id="ARBA00004123"/>
    </source>
</evidence>
<gene>
    <name evidence="5" type="ORF">EVEC_LOCUS4093</name>
</gene>
<dbReference type="InterPro" id="IPR024146">
    <property type="entry name" value="Claspin"/>
</dbReference>
<evidence type="ECO:0000313" key="5">
    <source>
        <dbReference type="EMBL" id="VDD89342.1"/>
    </source>
</evidence>
<reference evidence="7" key="1">
    <citation type="submission" date="2017-02" db="UniProtKB">
        <authorList>
            <consortium name="WormBaseParasite"/>
        </authorList>
    </citation>
    <scope>IDENTIFICATION</scope>
</reference>
<keyword evidence="2" id="KW-0597">Phosphoprotein</keyword>
<dbReference type="GO" id="GO:0010997">
    <property type="term" value="F:anaphase-promoting complex binding"/>
    <property type="evidence" value="ECO:0007669"/>
    <property type="project" value="TreeGrafter"/>
</dbReference>
<feature type="region of interest" description="Disordered" evidence="4">
    <location>
        <begin position="17"/>
        <end position="54"/>
    </location>
</feature>
<name>A0A0N4V2Y2_ENTVE</name>
<dbReference type="STRING" id="51028.A0A0N4V2Y2"/>
<accession>A0A0N4V2Y2</accession>
<evidence type="ECO:0000313" key="7">
    <source>
        <dbReference type="WBParaSite" id="EVEC_0000438501-mRNA-1"/>
    </source>
</evidence>
<evidence type="ECO:0000256" key="2">
    <source>
        <dbReference type="ARBA" id="ARBA00022553"/>
    </source>
</evidence>
<dbReference type="GO" id="GO:0005634">
    <property type="term" value="C:nucleus"/>
    <property type="evidence" value="ECO:0007669"/>
    <property type="project" value="UniProtKB-SubCell"/>
</dbReference>
<comment type="subcellular location">
    <subcellularLocation>
        <location evidence="1">Nucleus</location>
    </subcellularLocation>
</comment>
<feature type="compositionally biased region" description="Acidic residues" evidence="4">
    <location>
        <begin position="26"/>
        <end position="46"/>
    </location>
</feature>
<dbReference type="PANTHER" id="PTHR14396:SF10">
    <property type="entry name" value="CLASPIN"/>
    <property type="match status" value="1"/>
</dbReference>
<dbReference type="PANTHER" id="PTHR14396">
    <property type="entry name" value="CLASPIN"/>
    <property type="match status" value="1"/>
</dbReference>
<dbReference type="GO" id="GO:0007095">
    <property type="term" value="P:mitotic G2 DNA damage checkpoint signaling"/>
    <property type="evidence" value="ECO:0007669"/>
    <property type="project" value="TreeGrafter"/>
</dbReference>
<reference evidence="5 6" key="2">
    <citation type="submission" date="2018-10" db="EMBL/GenBank/DDBJ databases">
        <authorList>
            <consortium name="Pathogen Informatics"/>
        </authorList>
    </citation>
    <scope>NUCLEOTIDE SEQUENCE [LARGE SCALE GENOMIC DNA]</scope>
</reference>
<dbReference type="Proteomes" id="UP000274131">
    <property type="component" value="Unassembled WGS sequence"/>
</dbReference>
<organism evidence="7">
    <name type="scientific">Enterobius vermicularis</name>
    <name type="common">Human pinworm</name>
    <dbReference type="NCBI Taxonomy" id="51028"/>
    <lineage>
        <taxon>Eukaryota</taxon>
        <taxon>Metazoa</taxon>
        <taxon>Ecdysozoa</taxon>
        <taxon>Nematoda</taxon>
        <taxon>Chromadorea</taxon>
        <taxon>Rhabditida</taxon>
        <taxon>Spirurina</taxon>
        <taxon>Oxyuridomorpha</taxon>
        <taxon>Oxyuroidea</taxon>
        <taxon>Oxyuridae</taxon>
        <taxon>Enterobius</taxon>
    </lineage>
</organism>
<dbReference type="GO" id="GO:0033314">
    <property type="term" value="P:mitotic DNA replication checkpoint signaling"/>
    <property type="evidence" value="ECO:0007669"/>
    <property type="project" value="TreeGrafter"/>
</dbReference>
<evidence type="ECO:0000313" key="6">
    <source>
        <dbReference type="Proteomes" id="UP000274131"/>
    </source>
</evidence>
<keyword evidence="6" id="KW-1185">Reference proteome</keyword>
<evidence type="ECO:0000256" key="4">
    <source>
        <dbReference type="SAM" id="MobiDB-lite"/>
    </source>
</evidence>
<dbReference type="WBParaSite" id="EVEC_0000438501-mRNA-1">
    <property type="protein sequence ID" value="EVEC_0000438501-mRNA-1"/>
    <property type="gene ID" value="EVEC_0000438501"/>
</dbReference>
<sequence length="207" mass="23880">MFARHFNHYCRSDYIEEEASLSGDDVGSDDDEDEGPDEYEEEEGDKEDLPDAETIREQLHKQWLKQQQDEEHRRLLYWKDQLLADGDLHSETNRTFRLKLRDEEDLNEIDVNDDEGQEDEAEDDEARKKRLEMVKWKIENKVTFSGSESRSGSQSFGSGISKNSLLAHRSSLSLIVNQVESTSASLKKGLFVNKTKEVLLAFATSFL</sequence>
<proteinExistence type="predicted"/>
<dbReference type="OrthoDB" id="5877455at2759"/>
<dbReference type="AlphaFoldDB" id="A0A0N4V2Y2"/>
<evidence type="ECO:0000256" key="3">
    <source>
        <dbReference type="ARBA" id="ARBA00023242"/>
    </source>
</evidence>